<gene>
    <name evidence="1" type="ORF">NDU88_003047</name>
</gene>
<accession>A0AAV7M3E7</accession>
<keyword evidence="2" id="KW-1185">Reference proteome</keyword>
<name>A0AAV7M3E7_PLEWA</name>
<dbReference type="AlphaFoldDB" id="A0AAV7M3E7"/>
<organism evidence="1 2">
    <name type="scientific">Pleurodeles waltl</name>
    <name type="common">Iberian ribbed newt</name>
    <dbReference type="NCBI Taxonomy" id="8319"/>
    <lineage>
        <taxon>Eukaryota</taxon>
        <taxon>Metazoa</taxon>
        <taxon>Chordata</taxon>
        <taxon>Craniata</taxon>
        <taxon>Vertebrata</taxon>
        <taxon>Euteleostomi</taxon>
        <taxon>Amphibia</taxon>
        <taxon>Batrachia</taxon>
        <taxon>Caudata</taxon>
        <taxon>Salamandroidea</taxon>
        <taxon>Salamandridae</taxon>
        <taxon>Pleurodelinae</taxon>
        <taxon>Pleurodeles</taxon>
    </lineage>
</organism>
<dbReference type="EMBL" id="JANPWB010000014">
    <property type="protein sequence ID" value="KAJ1097931.1"/>
    <property type="molecule type" value="Genomic_DNA"/>
</dbReference>
<sequence length="106" mass="11260">MRTPHATIGNEAVPTRCPQCLPDLTLLLQTSAVGARPFIGARQMPRFSSEVRGSSVIRSLFLSVPSGEGRRRSNSGLACGDSAHICSAPTVERPTATALTSEPLRE</sequence>
<protein>
    <submittedName>
        <fullName evidence="1">Uncharacterized protein</fullName>
    </submittedName>
</protein>
<dbReference type="Proteomes" id="UP001066276">
    <property type="component" value="Chromosome 10"/>
</dbReference>
<evidence type="ECO:0000313" key="1">
    <source>
        <dbReference type="EMBL" id="KAJ1097931.1"/>
    </source>
</evidence>
<proteinExistence type="predicted"/>
<reference evidence="1" key="1">
    <citation type="journal article" date="2022" name="bioRxiv">
        <title>Sequencing and chromosome-scale assembly of the giantPleurodeles waltlgenome.</title>
        <authorList>
            <person name="Brown T."/>
            <person name="Elewa A."/>
            <person name="Iarovenko S."/>
            <person name="Subramanian E."/>
            <person name="Araus A.J."/>
            <person name="Petzold A."/>
            <person name="Susuki M."/>
            <person name="Suzuki K.-i.T."/>
            <person name="Hayashi T."/>
            <person name="Toyoda A."/>
            <person name="Oliveira C."/>
            <person name="Osipova E."/>
            <person name="Leigh N.D."/>
            <person name="Simon A."/>
            <person name="Yun M.H."/>
        </authorList>
    </citation>
    <scope>NUCLEOTIDE SEQUENCE</scope>
    <source>
        <strain evidence="1">20211129_DDA</strain>
        <tissue evidence="1">Liver</tissue>
    </source>
</reference>
<evidence type="ECO:0000313" key="2">
    <source>
        <dbReference type="Proteomes" id="UP001066276"/>
    </source>
</evidence>
<comment type="caution">
    <text evidence="1">The sequence shown here is derived from an EMBL/GenBank/DDBJ whole genome shotgun (WGS) entry which is preliminary data.</text>
</comment>